<gene>
    <name evidence="1" type="ORF">METBIDRAFT_185877</name>
</gene>
<organism evidence="1 2">
    <name type="scientific">Metschnikowia bicuspidata var. bicuspidata NRRL YB-4993</name>
    <dbReference type="NCBI Taxonomy" id="869754"/>
    <lineage>
        <taxon>Eukaryota</taxon>
        <taxon>Fungi</taxon>
        <taxon>Dikarya</taxon>
        <taxon>Ascomycota</taxon>
        <taxon>Saccharomycotina</taxon>
        <taxon>Pichiomycetes</taxon>
        <taxon>Metschnikowiaceae</taxon>
        <taxon>Metschnikowia</taxon>
    </lineage>
</organism>
<dbReference type="AlphaFoldDB" id="A0A1A0HC62"/>
<dbReference type="Proteomes" id="UP000092555">
    <property type="component" value="Unassembled WGS sequence"/>
</dbReference>
<dbReference type="RefSeq" id="XP_018711988.1">
    <property type="nucleotide sequence ID" value="XM_018854796.1"/>
</dbReference>
<protein>
    <submittedName>
        <fullName evidence="1">Uncharacterized protein</fullName>
    </submittedName>
</protein>
<dbReference type="EMBL" id="LXTC01000003">
    <property type="protein sequence ID" value="OBA21478.1"/>
    <property type="molecule type" value="Genomic_DNA"/>
</dbReference>
<reference evidence="1 2" key="1">
    <citation type="submission" date="2016-05" db="EMBL/GenBank/DDBJ databases">
        <title>Comparative genomics of biotechnologically important yeasts.</title>
        <authorList>
            <consortium name="DOE Joint Genome Institute"/>
            <person name="Riley R."/>
            <person name="Haridas S."/>
            <person name="Wolfe K.H."/>
            <person name="Lopes M.R."/>
            <person name="Hittinger C.T."/>
            <person name="Goker M."/>
            <person name="Salamov A."/>
            <person name="Wisecaver J."/>
            <person name="Long T.M."/>
            <person name="Aerts A.L."/>
            <person name="Barry K."/>
            <person name="Choi C."/>
            <person name="Clum A."/>
            <person name="Coughlan A.Y."/>
            <person name="Deshpande S."/>
            <person name="Douglass A.P."/>
            <person name="Hanson S.J."/>
            <person name="Klenk H.-P."/>
            <person name="LaButti K."/>
            <person name="Lapidus A."/>
            <person name="Lindquist E."/>
            <person name="Lipzen A."/>
            <person name="Meier-kolthoff J.P."/>
            <person name="Ohm R.A."/>
            <person name="Otillar R.P."/>
            <person name="Pangilinan J."/>
            <person name="Peng Y."/>
            <person name="Rokas A."/>
            <person name="Rosa C.A."/>
            <person name="Scheuner C."/>
            <person name="Sibirny A.A."/>
            <person name="Slot J.C."/>
            <person name="Stielow J.B."/>
            <person name="Sun H."/>
            <person name="Kurtzman C.P."/>
            <person name="Blackwell M."/>
            <person name="Grigoriev I.V."/>
            <person name="Jeffries T.W."/>
        </authorList>
    </citation>
    <scope>NUCLEOTIDE SEQUENCE [LARGE SCALE GENOMIC DNA]</scope>
    <source>
        <strain evidence="1 2">NRRL YB-4993</strain>
    </source>
</reference>
<keyword evidence="2" id="KW-1185">Reference proteome</keyword>
<dbReference type="GeneID" id="30027772"/>
<comment type="caution">
    <text evidence="1">The sequence shown here is derived from an EMBL/GenBank/DDBJ whole genome shotgun (WGS) entry which is preliminary data.</text>
</comment>
<sequence>MLLDILEPRRVPIHIVFLEICQLILTGIQTCKIYWKWTRPWWVQNAWRRWIWSSSYVPLGPNFTRSNPKIPLEFSEGRLQVPKTYPKHDCGSTKYMSFLPSAMANLASPGALSMPSRELDLKSVRSCERWPRPELLNYTTHTLLLLDIRMK</sequence>
<evidence type="ECO:0000313" key="2">
    <source>
        <dbReference type="Proteomes" id="UP000092555"/>
    </source>
</evidence>
<name>A0A1A0HC62_9ASCO</name>
<proteinExistence type="predicted"/>
<accession>A0A1A0HC62</accession>
<evidence type="ECO:0000313" key="1">
    <source>
        <dbReference type="EMBL" id="OBA21478.1"/>
    </source>
</evidence>